<evidence type="ECO:0000256" key="3">
    <source>
        <dbReference type="ARBA" id="ARBA00011245"/>
    </source>
</evidence>
<keyword evidence="7" id="KW-0653">Protein transport</keyword>
<evidence type="ECO:0000256" key="2">
    <source>
        <dbReference type="ARBA" id="ARBA00009696"/>
    </source>
</evidence>
<keyword evidence="12 14" id="KW-0449">Lipoprotein</keyword>
<evidence type="ECO:0000256" key="10">
    <source>
        <dbReference type="ARBA" id="ARBA00023186"/>
    </source>
</evidence>
<keyword evidence="11" id="KW-0998">Cell outer membrane</keyword>
<dbReference type="PROSITE" id="PS51257">
    <property type="entry name" value="PROKAR_LIPOPROTEIN"/>
    <property type="match status" value="1"/>
</dbReference>
<name>I7JNH3_9BURK</name>
<evidence type="ECO:0000256" key="8">
    <source>
        <dbReference type="ARBA" id="ARBA00023136"/>
    </source>
</evidence>
<feature type="chain" id="PRO_5003711443" description="Outer-membrane lipoprotein LolB" evidence="13">
    <location>
        <begin position="26"/>
        <end position="205"/>
    </location>
</feature>
<evidence type="ECO:0000256" key="5">
    <source>
        <dbReference type="ARBA" id="ARBA00022448"/>
    </source>
</evidence>
<comment type="subunit">
    <text evidence="3">Monomer.</text>
</comment>
<dbReference type="Pfam" id="PF03550">
    <property type="entry name" value="LolB"/>
    <property type="match status" value="1"/>
</dbReference>
<comment type="subcellular location">
    <subcellularLocation>
        <location evidence="1">Cell outer membrane</location>
        <topology evidence="1">Lipid-anchor</topology>
    </subcellularLocation>
</comment>
<dbReference type="EMBL" id="HE681424">
    <property type="protein sequence ID" value="CCG20060.1"/>
    <property type="molecule type" value="Genomic_DNA"/>
</dbReference>
<proteinExistence type="inferred from homology"/>
<reference evidence="14" key="1">
    <citation type="journal article" date="2012" name="Vet. Microbiol.">
        <title>Comparative genomic analyses of the Taylorellae.</title>
        <authorList>
            <person name="Hauser H."/>
            <person name="Richter D.C."/>
            <person name="van Tonder A."/>
            <person name="Clark L."/>
            <person name="Preston A."/>
        </authorList>
    </citation>
    <scope>NUCLEOTIDE SEQUENCE</scope>
    <source>
        <strain evidence="14">14/45</strain>
    </source>
</reference>
<protein>
    <recommendedName>
        <fullName evidence="4">Outer-membrane lipoprotein LolB</fullName>
    </recommendedName>
</protein>
<sequence length="205" mass="22024">MKIRKLNKILVCGCVALLAACSTVEGPTPVPPLPSTGAADVAGALDALGSKIVRHGKFALNTYDTRDEKYIDSLSGNFDWIDEGGALVLALSATTGQTIATIKANDAGAVLNDAKGNVYTAPTADELVYSVVGQRMPVSDIRNWIRGKASDTATSIKRDSSGRISEFRQSDWVVQLFDYDAIGPKRVYLMQDKDAVVTKVRIFAR</sequence>
<dbReference type="GO" id="GO:0009279">
    <property type="term" value="C:cell outer membrane"/>
    <property type="evidence" value="ECO:0007669"/>
    <property type="project" value="UniProtKB-SubCell"/>
</dbReference>
<evidence type="ECO:0000256" key="13">
    <source>
        <dbReference type="SAM" id="SignalP"/>
    </source>
</evidence>
<organism evidence="14">
    <name type="scientific">Taylorella asinigenitalis 14/45</name>
    <dbReference type="NCBI Taxonomy" id="1091495"/>
    <lineage>
        <taxon>Bacteria</taxon>
        <taxon>Pseudomonadati</taxon>
        <taxon>Pseudomonadota</taxon>
        <taxon>Betaproteobacteria</taxon>
        <taxon>Burkholderiales</taxon>
        <taxon>Alcaligenaceae</taxon>
        <taxon>Taylorella</taxon>
    </lineage>
</organism>
<keyword evidence="5" id="KW-0813">Transport</keyword>
<accession>I7JNH3</accession>
<keyword evidence="10" id="KW-0143">Chaperone</keyword>
<dbReference type="SUPFAM" id="SSF89392">
    <property type="entry name" value="Prokaryotic lipoproteins and lipoprotein localization factors"/>
    <property type="match status" value="1"/>
</dbReference>
<dbReference type="KEGG" id="tat:KUM_1280"/>
<dbReference type="BioCyc" id="TASI1091495:G13GE-1273-MONOMER"/>
<dbReference type="InterPro" id="IPR029046">
    <property type="entry name" value="LolA/LolB/LppX"/>
</dbReference>
<evidence type="ECO:0000256" key="6">
    <source>
        <dbReference type="ARBA" id="ARBA00022729"/>
    </source>
</evidence>
<gene>
    <name evidence="14" type="ORF">KUM_1280</name>
</gene>
<dbReference type="CDD" id="cd16326">
    <property type="entry name" value="LolB"/>
    <property type="match status" value="1"/>
</dbReference>
<dbReference type="HOGENOM" id="CLU_092816_3_0_4"/>
<dbReference type="GO" id="GO:0015031">
    <property type="term" value="P:protein transport"/>
    <property type="evidence" value="ECO:0007669"/>
    <property type="project" value="UniProtKB-KW"/>
</dbReference>
<dbReference type="Gene3D" id="2.50.20.10">
    <property type="entry name" value="Lipoprotein localisation LolA/LolB/LppX"/>
    <property type="match status" value="1"/>
</dbReference>
<dbReference type="InterPro" id="IPR004565">
    <property type="entry name" value="OM_lipoprot_LolB"/>
</dbReference>
<evidence type="ECO:0000313" key="14">
    <source>
        <dbReference type="EMBL" id="CCG20060.1"/>
    </source>
</evidence>
<keyword evidence="9" id="KW-0564">Palmitate</keyword>
<evidence type="ECO:0000256" key="1">
    <source>
        <dbReference type="ARBA" id="ARBA00004459"/>
    </source>
</evidence>
<evidence type="ECO:0000256" key="12">
    <source>
        <dbReference type="ARBA" id="ARBA00023288"/>
    </source>
</evidence>
<evidence type="ECO:0000256" key="11">
    <source>
        <dbReference type="ARBA" id="ARBA00023237"/>
    </source>
</evidence>
<evidence type="ECO:0000256" key="7">
    <source>
        <dbReference type="ARBA" id="ARBA00022927"/>
    </source>
</evidence>
<keyword evidence="8" id="KW-0472">Membrane</keyword>
<dbReference type="AlphaFoldDB" id="I7JNH3"/>
<evidence type="ECO:0000256" key="4">
    <source>
        <dbReference type="ARBA" id="ARBA00016202"/>
    </source>
</evidence>
<comment type="similarity">
    <text evidence="2">Belongs to the LolB family.</text>
</comment>
<keyword evidence="6 13" id="KW-0732">Signal</keyword>
<evidence type="ECO:0000256" key="9">
    <source>
        <dbReference type="ARBA" id="ARBA00023139"/>
    </source>
</evidence>
<feature type="signal peptide" evidence="13">
    <location>
        <begin position="1"/>
        <end position="25"/>
    </location>
</feature>